<protein>
    <submittedName>
        <fullName evidence="1">Phosphohydrolase</fullName>
    </submittedName>
</protein>
<gene>
    <name evidence="1" type="ORF">IAA45_09650</name>
</gene>
<dbReference type="SUPFAM" id="SSF109604">
    <property type="entry name" value="HD-domain/PDEase-like"/>
    <property type="match status" value="1"/>
</dbReference>
<name>A0A9D1WIS3_9FIRM</name>
<proteinExistence type="predicted"/>
<dbReference type="EMBL" id="DXEX01000204">
    <property type="protein sequence ID" value="HIX59960.1"/>
    <property type="molecule type" value="Genomic_DNA"/>
</dbReference>
<reference evidence="1" key="2">
    <citation type="submission" date="2021-04" db="EMBL/GenBank/DDBJ databases">
        <authorList>
            <person name="Gilroy R."/>
        </authorList>
    </citation>
    <scope>NUCLEOTIDE SEQUENCE</scope>
    <source>
        <strain evidence="1">ChiSjej1B19-8411</strain>
    </source>
</reference>
<organism evidence="1 2">
    <name type="scientific">Candidatus Blautia gallistercoris</name>
    <dbReference type="NCBI Taxonomy" id="2838490"/>
    <lineage>
        <taxon>Bacteria</taxon>
        <taxon>Bacillati</taxon>
        <taxon>Bacillota</taxon>
        <taxon>Clostridia</taxon>
        <taxon>Lachnospirales</taxon>
        <taxon>Lachnospiraceae</taxon>
        <taxon>Blautia</taxon>
    </lineage>
</organism>
<evidence type="ECO:0000313" key="1">
    <source>
        <dbReference type="EMBL" id="HIX59960.1"/>
    </source>
</evidence>
<sequence length="172" mass="20114">MKRSGLGGWKRNNRTAGEQEFYACIRDLAEHPVVQKMKNYTQHGHTSCYRHCMRVAYYNYRICRFLGLDACSAARAGMLHDLFLYDWHTHARKTGQRFHGLTHPRRALCNAGRHFVINDLEQEMILKHMWPLTVVPPCHPETLIICLVDKYCSLCETAGGWKKKLSRPGRWR</sequence>
<dbReference type="Proteomes" id="UP000886817">
    <property type="component" value="Unassembled WGS sequence"/>
</dbReference>
<accession>A0A9D1WIS3</accession>
<evidence type="ECO:0000313" key="2">
    <source>
        <dbReference type="Proteomes" id="UP000886817"/>
    </source>
</evidence>
<reference evidence="1" key="1">
    <citation type="journal article" date="2021" name="PeerJ">
        <title>Extensive microbial diversity within the chicken gut microbiome revealed by metagenomics and culture.</title>
        <authorList>
            <person name="Gilroy R."/>
            <person name="Ravi A."/>
            <person name="Getino M."/>
            <person name="Pursley I."/>
            <person name="Horton D.L."/>
            <person name="Alikhan N.F."/>
            <person name="Baker D."/>
            <person name="Gharbi K."/>
            <person name="Hall N."/>
            <person name="Watson M."/>
            <person name="Adriaenssens E.M."/>
            <person name="Foster-Nyarko E."/>
            <person name="Jarju S."/>
            <person name="Secka A."/>
            <person name="Antonio M."/>
            <person name="Oren A."/>
            <person name="Chaudhuri R.R."/>
            <person name="La Ragione R."/>
            <person name="Hildebrand F."/>
            <person name="Pallen M.J."/>
        </authorList>
    </citation>
    <scope>NUCLEOTIDE SEQUENCE</scope>
    <source>
        <strain evidence="1">ChiSjej1B19-8411</strain>
    </source>
</reference>
<dbReference type="AlphaFoldDB" id="A0A9D1WIS3"/>
<comment type="caution">
    <text evidence="1">The sequence shown here is derived from an EMBL/GenBank/DDBJ whole genome shotgun (WGS) entry which is preliminary data.</text>
</comment>
<dbReference type="Gene3D" id="1.10.3210.10">
    <property type="entry name" value="Hypothetical protein af1432"/>
    <property type="match status" value="1"/>
</dbReference>